<gene>
    <name evidence="2" type="ORF">NPX13_g8691</name>
</gene>
<name>A0A9W8TI53_9PEZI</name>
<proteinExistence type="predicted"/>
<feature type="region of interest" description="Disordered" evidence="1">
    <location>
        <begin position="1"/>
        <end position="28"/>
    </location>
</feature>
<protein>
    <submittedName>
        <fullName evidence="2">Uncharacterized protein</fullName>
    </submittedName>
</protein>
<evidence type="ECO:0000313" key="3">
    <source>
        <dbReference type="Proteomes" id="UP001148614"/>
    </source>
</evidence>
<dbReference type="VEuPathDB" id="FungiDB:F4678DRAFT_430545"/>
<dbReference type="Proteomes" id="UP001148614">
    <property type="component" value="Unassembled WGS sequence"/>
</dbReference>
<feature type="compositionally biased region" description="Polar residues" evidence="1">
    <location>
        <begin position="101"/>
        <end position="123"/>
    </location>
</feature>
<accession>A0A9W8TI53</accession>
<evidence type="ECO:0000313" key="2">
    <source>
        <dbReference type="EMBL" id="KAJ3562104.1"/>
    </source>
</evidence>
<keyword evidence="3" id="KW-1185">Reference proteome</keyword>
<feature type="region of interest" description="Disordered" evidence="1">
    <location>
        <begin position="90"/>
        <end position="131"/>
    </location>
</feature>
<dbReference type="EMBL" id="JANPWZ010001954">
    <property type="protein sequence ID" value="KAJ3562104.1"/>
    <property type="molecule type" value="Genomic_DNA"/>
</dbReference>
<sequence>MDDPRINAIPYAPSPPEAPTVPSVPSDEEVYGQERYAGYRAEYPHYAPSTPGMSQSVRFDPTPFVVGGMQTDPLVQRDFKDDLVRAAGAVTPGAGYEQPTLHPTTPESASTQRPCFTASTDSSIPRGYTHP</sequence>
<evidence type="ECO:0000256" key="1">
    <source>
        <dbReference type="SAM" id="MobiDB-lite"/>
    </source>
</evidence>
<comment type="caution">
    <text evidence="2">The sequence shown here is derived from an EMBL/GenBank/DDBJ whole genome shotgun (WGS) entry which is preliminary data.</text>
</comment>
<dbReference type="AlphaFoldDB" id="A0A9W8TI53"/>
<organism evidence="2 3">
    <name type="scientific">Xylaria arbuscula</name>
    <dbReference type="NCBI Taxonomy" id="114810"/>
    <lineage>
        <taxon>Eukaryota</taxon>
        <taxon>Fungi</taxon>
        <taxon>Dikarya</taxon>
        <taxon>Ascomycota</taxon>
        <taxon>Pezizomycotina</taxon>
        <taxon>Sordariomycetes</taxon>
        <taxon>Xylariomycetidae</taxon>
        <taxon>Xylariales</taxon>
        <taxon>Xylariaceae</taxon>
        <taxon>Xylaria</taxon>
    </lineage>
</organism>
<reference evidence="2" key="1">
    <citation type="submission" date="2022-07" db="EMBL/GenBank/DDBJ databases">
        <title>Genome Sequence of Xylaria arbuscula.</title>
        <authorList>
            <person name="Buettner E."/>
        </authorList>
    </citation>
    <scope>NUCLEOTIDE SEQUENCE</scope>
    <source>
        <strain evidence="2">VT107</strain>
    </source>
</reference>